<dbReference type="VEuPathDB" id="PlasmoDB:PVPAM_070026600"/>
<dbReference type="InterPro" id="IPR033010">
    <property type="entry name" value="Cdc20/Fizzy"/>
</dbReference>
<dbReference type="GO" id="GO:1990757">
    <property type="term" value="F:ubiquitin ligase activator activity"/>
    <property type="evidence" value="ECO:0007669"/>
    <property type="project" value="TreeGrafter"/>
</dbReference>
<dbReference type="PROSITE" id="PS50294">
    <property type="entry name" value="WD_REPEATS_REGION"/>
    <property type="match status" value="1"/>
</dbReference>
<dbReference type="InterPro" id="IPR036322">
    <property type="entry name" value="WD40_repeat_dom_sf"/>
</dbReference>
<gene>
    <name evidence="6" type="ORF">PVC01_070024400</name>
    <name evidence="5" type="ORF">PVW1_070026000</name>
</gene>
<dbReference type="PROSITE" id="PS50082">
    <property type="entry name" value="WD_REPEATS_2"/>
    <property type="match status" value="1"/>
</dbReference>
<evidence type="ECO:0000313" key="6">
    <source>
        <dbReference type="EMBL" id="SCO71966.1"/>
    </source>
</evidence>
<dbReference type="GO" id="GO:1905786">
    <property type="term" value="P:positive regulation of anaphase-promoting complex-dependent catabolic process"/>
    <property type="evidence" value="ECO:0007669"/>
    <property type="project" value="TreeGrafter"/>
</dbReference>
<dbReference type="Proteomes" id="UP000779233">
    <property type="component" value="Unassembled WGS sequence"/>
</dbReference>
<sequence>MAPPPELLPPIGHLLKLEKDVKKKIAEKEHQMRVTFFFLNLHKLGNPLLPHKKNYRTRWSSPLQMHRCWRHLNGRIKPPRLEIHTRLIKKKCHLKKERVRKRGRRKEEGAFPAHPPDVASNGIDERREETTHRGSSNSEHSIKLIREIKLESSNSVLSLAQSSDVRYLLAGLDSGALHIYDFAYAEKGTGKKLPTKQMRKCPIKSSSYKEHIFLAHRGALTNVQFSKVQGGLFLTVGMDKKIKIWKIRNGDKHHSNKSQTNNSFNLSFICEGAFDEHIAKCMFHPSVQNSIIIALSNGVIKIANIVAKRGADNNLTRSGKTTRIFKKWTARFTAKWEDKSYAEFCSATGMSSHLCSNNCRMLTKNNFQSVDIVGMATKQEEKSYEKNFLKNMNRLRKKKKKKFQLVVASQMLANFPICTLAVQKKKNFLFVGMCNGVVSVYTDKYELRRELLCRSKREACAKISQICSIDFEENLQLIIITSAPSRVSIFDDKDFFLIYKCGGHMNCAKLLEVKAFLKFRGVGGENVANSGSVSLPTTRRQFPPNDATRSDVPPNVSGNKDQFEAQHRLITPPGMPNVEMDFKIIAPVGDGQITISNFTLCLLGKYGSLPDPPSEFYEHSKKRVKNFFWPKLRKPRGVPPEEENVPLGGTTPRKEKSHTSMRSFLSNTTRRARPTGKSFLRVAKRNFLEGSPSVESHKGEACATLRNLPDWHSCMSDSWGEKTGSTFAKKRTHRCVKKERPLCKSGGHSEYFLPSGEDKISASSISDEFLCHAYGDVYKSMVRGDPHGRALHDPGNGKKKCNLLQKIKKVLFSKNNSITNQNGFSPVHKMEEASPHRKSPSCSAEEEGDGRSSKATVSKCFLIVTGGSGDIRIFLCRETG</sequence>
<dbReference type="GO" id="GO:0010997">
    <property type="term" value="F:anaphase-promoting complex binding"/>
    <property type="evidence" value="ECO:0007669"/>
    <property type="project" value="InterPro"/>
</dbReference>
<dbReference type="VEuPathDB" id="PlasmoDB:PVX_099470"/>
<feature type="region of interest" description="Disordered" evidence="4">
    <location>
        <begin position="821"/>
        <end position="851"/>
    </location>
</feature>
<feature type="region of interest" description="Disordered" evidence="4">
    <location>
        <begin position="636"/>
        <end position="668"/>
    </location>
</feature>
<evidence type="ECO:0000313" key="7">
    <source>
        <dbReference type="Proteomes" id="UP000305196"/>
    </source>
</evidence>
<dbReference type="InterPro" id="IPR015943">
    <property type="entry name" value="WD40/YVTN_repeat-like_dom_sf"/>
</dbReference>
<evidence type="ECO:0000256" key="1">
    <source>
        <dbReference type="ARBA" id="ARBA00022574"/>
    </source>
</evidence>
<dbReference type="Gene3D" id="2.130.10.10">
    <property type="entry name" value="YVTN repeat-like/Quinoprotein amine dehydrogenase"/>
    <property type="match status" value="1"/>
</dbReference>
<feature type="region of interest" description="Disordered" evidence="4">
    <location>
        <begin position="96"/>
        <end position="139"/>
    </location>
</feature>
<reference evidence="6 7" key="1">
    <citation type="submission" date="2016-07" db="EMBL/GenBank/DDBJ databases">
        <authorList>
            <consortium name="Pathogen Informatics"/>
        </authorList>
    </citation>
    <scope>NUCLEOTIDE SEQUENCE [LARGE SCALE GENOMIC DNA]</scope>
    <source>
        <strain evidence="5">PvW1</strain>
    </source>
</reference>
<dbReference type="EMBL" id="LT615262">
    <property type="protein sequence ID" value="SCO71966.1"/>
    <property type="molecule type" value="Genomic_DNA"/>
</dbReference>
<dbReference type="GO" id="GO:0005680">
    <property type="term" value="C:anaphase-promoting complex"/>
    <property type="evidence" value="ECO:0007669"/>
    <property type="project" value="TreeGrafter"/>
</dbReference>
<dbReference type="GO" id="GO:0031145">
    <property type="term" value="P:anaphase-promoting complex-dependent catabolic process"/>
    <property type="evidence" value="ECO:0007669"/>
    <property type="project" value="TreeGrafter"/>
</dbReference>
<evidence type="ECO:0000256" key="3">
    <source>
        <dbReference type="PROSITE-ProRule" id="PRU00221"/>
    </source>
</evidence>
<evidence type="ECO:0000256" key="4">
    <source>
        <dbReference type="SAM" id="MobiDB-lite"/>
    </source>
</evidence>
<evidence type="ECO:0000256" key="2">
    <source>
        <dbReference type="ARBA" id="ARBA00022737"/>
    </source>
</evidence>
<evidence type="ECO:0000313" key="5">
    <source>
        <dbReference type="EMBL" id="CAG9480577.1"/>
    </source>
</evidence>
<feature type="repeat" description="WD" evidence="3">
    <location>
        <begin position="213"/>
        <end position="255"/>
    </location>
</feature>
<dbReference type="PANTHER" id="PTHR19918">
    <property type="entry name" value="CELL DIVISION CYCLE 20 CDC20 FIZZY -RELATED"/>
    <property type="match status" value="1"/>
</dbReference>
<keyword evidence="1 3" id="KW-0853">WD repeat</keyword>
<dbReference type="SMART" id="SM00320">
    <property type="entry name" value="WD40"/>
    <property type="match status" value="3"/>
</dbReference>
<organism evidence="6 7">
    <name type="scientific">Plasmodium vivax</name>
    <name type="common">malaria parasite P. vivax</name>
    <dbReference type="NCBI Taxonomy" id="5855"/>
    <lineage>
        <taxon>Eukaryota</taxon>
        <taxon>Sar</taxon>
        <taxon>Alveolata</taxon>
        <taxon>Apicomplexa</taxon>
        <taxon>Aconoidasida</taxon>
        <taxon>Haemosporida</taxon>
        <taxon>Plasmodiidae</taxon>
        <taxon>Plasmodium</taxon>
        <taxon>Plasmodium (Plasmodium)</taxon>
    </lineage>
</organism>
<proteinExistence type="predicted"/>
<feature type="region of interest" description="Disordered" evidence="4">
    <location>
        <begin position="530"/>
        <end position="560"/>
    </location>
</feature>
<dbReference type="InterPro" id="IPR001680">
    <property type="entry name" value="WD40_rpt"/>
</dbReference>
<feature type="compositionally biased region" description="Basic and acidic residues" evidence="4">
    <location>
        <begin position="123"/>
        <end position="132"/>
    </location>
</feature>
<dbReference type="SUPFAM" id="SSF50978">
    <property type="entry name" value="WD40 repeat-like"/>
    <property type="match status" value="1"/>
</dbReference>
<dbReference type="VEuPathDB" id="PlasmoDB:PVW1_070026000"/>
<dbReference type="EMBL" id="CAJZCX010000011">
    <property type="protein sequence ID" value="CAG9480577.1"/>
    <property type="molecule type" value="Genomic_DNA"/>
</dbReference>
<protein>
    <submittedName>
        <fullName evidence="5">(malaria parasite P. vivax) hypothetical protein</fullName>
    </submittedName>
    <submittedName>
        <fullName evidence="6">WD domain, G-beta repeat domain containing protein</fullName>
    </submittedName>
</protein>
<dbReference type="AlphaFoldDB" id="A0A1G4HAN3"/>
<dbReference type="VEuPathDB" id="PlasmoDB:PVP01_0719500"/>
<name>A0A1G4HAN3_PLAVI</name>
<accession>A0A1G4HAN3</accession>
<keyword evidence="2" id="KW-0677">Repeat</keyword>
<dbReference type="Proteomes" id="UP000305196">
    <property type="component" value="Chromosome 7"/>
</dbReference>
<feature type="compositionally biased region" description="Polar residues" evidence="4">
    <location>
        <begin position="530"/>
        <end position="540"/>
    </location>
</feature>